<keyword evidence="13" id="KW-1185">Reference proteome</keyword>
<feature type="signal peptide" evidence="10">
    <location>
        <begin position="1"/>
        <end position="18"/>
    </location>
</feature>
<feature type="chain" id="PRO_5039079721" evidence="10">
    <location>
        <begin position="19"/>
        <end position="293"/>
    </location>
</feature>
<dbReference type="GO" id="GO:0008360">
    <property type="term" value="P:regulation of cell shape"/>
    <property type="evidence" value="ECO:0007669"/>
    <property type="project" value="UniProtKB-KW"/>
</dbReference>
<dbReference type="SUPFAM" id="SSF56601">
    <property type="entry name" value="beta-lactamase/transpeptidase-like"/>
    <property type="match status" value="1"/>
</dbReference>
<dbReference type="PANTHER" id="PTHR21581:SF33">
    <property type="entry name" value="D-ALANYL-D-ALANINE CARBOXYPEPTIDASE DACB"/>
    <property type="match status" value="1"/>
</dbReference>
<dbReference type="GO" id="GO:0071555">
    <property type="term" value="P:cell wall organization"/>
    <property type="evidence" value="ECO:0007669"/>
    <property type="project" value="UniProtKB-KW"/>
</dbReference>
<evidence type="ECO:0000256" key="4">
    <source>
        <dbReference type="ARBA" id="ARBA00022960"/>
    </source>
</evidence>
<evidence type="ECO:0000259" key="11">
    <source>
        <dbReference type="Pfam" id="PF00768"/>
    </source>
</evidence>
<reference evidence="12 13" key="1">
    <citation type="submission" date="2021-01" db="EMBL/GenBank/DDBJ databases">
        <title>Whole genome shotgun sequence of Planotetraspora mira NBRC 15435.</title>
        <authorList>
            <person name="Komaki H."/>
            <person name="Tamura T."/>
        </authorList>
    </citation>
    <scope>NUCLEOTIDE SEQUENCE [LARGE SCALE GENOMIC DNA]</scope>
    <source>
        <strain evidence="12 13">NBRC 15435</strain>
    </source>
</reference>
<evidence type="ECO:0000256" key="2">
    <source>
        <dbReference type="ARBA" id="ARBA00022729"/>
    </source>
</evidence>
<dbReference type="GO" id="GO:0006508">
    <property type="term" value="P:proteolysis"/>
    <property type="evidence" value="ECO:0007669"/>
    <property type="project" value="InterPro"/>
</dbReference>
<organism evidence="12 13">
    <name type="scientific">Planotetraspora mira</name>
    <dbReference type="NCBI Taxonomy" id="58121"/>
    <lineage>
        <taxon>Bacteria</taxon>
        <taxon>Bacillati</taxon>
        <taxon>Actinomycetota</taxon>
        <taxon>Actinomycetes</taxon>
        <taxon>Streptosporangiales</taxon>
        <taxon>Streptosporangiaceae</taxon>
        <taxon>Planotetraspora</taxon>
    </lineage>
</organism>
<feature type="active site" evidence="7">
    <location>
        <position position="127"/>
    </location>
</feature>
<dbReference type="Proteomes" id="UP000650628">
    <property type="component" value="Unassembled WGS sequence"/>
</dbReference>
<dbReference type="EMBL" id="BOOO01000013">
    <property type="protein sequence ID" value="GII29127.1"/>
    <property type="molecule type" value="Genomic_DNA"/>
</dbReference>
<dbReference type="Gene3D" id="3.40.710.10">
    <property type="entry name" value="DD-peptidase/beta-lactamase superfamily"/>
    <property type="match status" value="1"/>
</dbReference>
<evidence type="ECO:0000256" key="10">
    <source>
        <dbReference type="SAM" id="SignalP"/>
    </source>
</evidence>
<dbReference type="GO" id="GO:0009002">
    <property type="term" value="F:serine-type D-Ala-D-Ala carboxypeptidase activity"/>
    <property type="evidence" value="ECO:0007669"/>
    <property type="project" value="InterPro"/>
</dbReference>
<dbReference type="InterPro" id="IPR012338">
    <property type="entry name" value="Beta-lactam/transpept-like"/>
</dbReference>
<comment type="caution">
    <text evidence="12">The sequence shown here is derived from an EMBL/GenBank/DDBJ whole genome shotgun (WGS) entry which is preliminary data.</text>
</comment>
<keyword evidence="2 10" id="KW-0732">Signal</keyword>
<feature type="active site" description="Acyl-ester intermediate" evidence="7">
    <location>
        <position position="68"/>
    </location>
</feature>
<keyword evidence="5" id="KW-0573">Peptidoglycan synthesis</keyword>
<evidence type="ECO:0000313" key="13">
    <source>
        <dbReference type="Proteomes" id="UP000650628"/>
    </source>
</evidence>
<dbReference type="Pfam" id="PF00768">
    <property type="entry name" value="Peptidase_S11"/>
    <property type="match status" value="1"/>
</dbReference>
<evidence type="ECO:0000256" key="7">
    <source>
        <dbReference type="PIRSR" id="PIRSR618044-1"/>
    </source>
</evidence>
<dbReference type="InterPro" id="IPR018044">
    <property type="entry name" value="Peptidase_S11"/>
</dbReference>
<evidence type="ECO:0000256" key="8">
    <source>
        <dbReference type="PIRSR" id="PIRSR618044-2"/>
    </source>
</evidence>
<evidence type="ECO:0000256" key="1">
    <source>
        <dbReference type="ARBA" id="ARBA00007164"/>
    </source>
</evidence>
<dbReference type="InterPro" id="IPR001967">
    <property type="entry name" value="Peptidase_S11_N"/>
</dbReference>
<name>A0A8J3TPQ7_9ACTN</name>
<evidence type="ECO:0000313" key="12">
    <source>
        <dbReference type="EMBL" id="GII29127.1"/>
    </source>
</evidence>
<keyword evidence="6" id="KW-0961">Cell wall biogenesis/degradation</keyword>
<dbReference type="AlphaFoldDB" id="A0A8J3TPQ7"/>
<evidence type="ECO:0000256" key="5">
    <source>
        <dbReference type="ARBA" id="ARBA00022984"/>
    </source>
</evidence>
<dbReference type="PANTHER" id="PTHR21581">
    <property type="entry name" value="D-ALANYL-D-ALANINE CARBOXYPEPTIDASE"/>
    <property type="match status" value="1"/>
</dbReference>
<evidence type="ECO:0000256" key="3">
    <source>
        <dbReference type="ARBA" id="ARBA00022801"/>
    </source>
</evidence>
<accession>A0A8J3TPQ7</accession>
<dbReference type="PRINTS" id="PR00725">
    <property type="entry name" value="DADACBPTASE1"/>
</dbReference>
<gene>
    <name evidence="12" type="ORF">Pmi06nite_25690</name>
</gene>
<protein>
    <submittedName>
        <fullName evidence="12">D-alanyl-D-alanine carboxypeptidase</fullName>
    </submittedName>
</protein>
<keyword evidence="12" id="KW-0121">Carboxypeptidase</keyword>
<keyword evidence="4" id="KW-0133">Cell shape</keyword>
<feature type="domain" description="Peptidase S11 D-alanyl-D-alanine carboxypeptidase A N-terminal" evidence="11">
    <location>
        <begin position="32"/>
        <end position="265"/>
    </location>
</feature>
<feature type="binding site" evidence="8">
    <location>
        <position position="235"/>
    </location>
    <ligand>
        <name>substrate</name>
    </ligand>
</feature>
<sequence length="293" mass="30809">MCMAVLGMFTGFSAPALAQSAQAPASSVHSATADSAPPVYGRATYLLDASTGAVRLDDDGARRMPIASLTKMMTAYVVLRQAKLTDTVTITGDDERYANDNDGTSADLDPGDRVQVKDLLYGLMLPSGADAAHAMARTYGPGVDKFVDKMNAAAQQLGLKDTHYVNPDGLPMASGDGYSTAQDQARLAAAALRDKTFEKVTSTQQYSIGSTAAHGAHTWNNTNEMLDLPGALGVKTGFTQAAGFCLAFAADRQGHRLIGVILGEDVSSRRFRTAESLLDWAADNPAPQRSAAA</sequence>
<keyword evidence="12" id="KW-0645">Protease</keyword>
<keyword evidence="3" id="KW-0378">Hydrolase</keyword>
<evidence type="ECO:0000256" key="9">
    <source>
        <dbReference type="RuleBase" id="RU004016"/>
    </source>
</evidence>
<comment type="similarity">
    <text evidence="1 9">Belongs to the peptidase S11 family.</text>
</comment>
<feature type="active site" description="Proton acceptor" evidence="7">
    <location>
        <position position="71"/>
    </location>
</feature>
<proteinExistence type="inferred from homology"/>
<dbReference type="GO" id="GO:0009252">
    <property type="term" value="P:peptidoglycan biosynthetic process"/>
    <property type="evidence" value="ECO:0007669"/>
    <property type="project" value="UniProtKB-KW"/>
</dbReference>
<evidence type="ECO:0000256" key="6">
    <source>
        <dbReference type="ARBA" id="ARBA00023316"/>
    </source>
</evidence>